<keyword evidence="5 7" id="KW-1133">Transmembrane helix</keyword>
<feature type="transmembrane region" description="Helical" evidence="7">
    <location>
        <begin position="239"/>
        <end position="258"/>
    </location>
</feature>
<dbReference type="GO" id="GO:0005886">
    <property type="term" value="C:plasma membrane"/>
    <property type="evidence" value="ECO:0007669"/>
    <property type="project" value="UniProtKB-SubCell"/>
</dbReference>
<evidence type="ECO:0000256" key="4">
    <source>
        <dbReference type="ARBA" id="ARBA00022692"/>
    </source>
</evidence>
<feature type="transmembrane region" description="Helical" evidence="7">
    <location>
        <begin position="127"/>
        <end position="147"/>
    </location>
</feature>
<evidence type="ECO:0000313" key="10">
    <source>
        <dbReference type="Proteomes" id="UP000199315"/>
    </source>
</evidence>
<keyword evidence="4 7" id="KW-0812">Transmembrane</keyword>
<keyword evidence="3" id="KW-0997">Cell inner membrane</keyword>
<feature type="transmembrane region" description="Helical" evidence="7">
    <location>
        <begin position="45"/>
        <end position="66"/>
    </location>
</feature>
<dbReference type="AlphaFoldDB" id="A0A1D3TVS4"/>
<dbReference type="PANTHER" id="PTHR33362:SF4">
    <property type="entry name" value="2,3-DIKETO-L-GULONATE TRAP TRANSPORTER LARGE PERMEASE PROTEIN YIAN"/>
    <property type="match status" value="1"/>
</dbReference>
<sequence length="426" mass="45405">MIFLAITFVILLAIGMPVAFAVGISSIVFFLTNDVPIQIAVQKMVSSTQSFSLLAVPFFVLAGNLMNETGITKRLIKFASVLTGHMRGGLAQVSVVLSCLMGGISGSATADAAMESRIFGPDMEKKGFSVGFTAAILAMGGLITATIPPSIGLILYGVTGEVSIGRLFLAGIVPGALMTVALMVAVGLISKKRNYAKEHETRPTIKDVFRGLIENIWALLFPVILIVGIRFGIFTPSEAGAFAVVYAFVIGVFVYKELTMKKLIEVLKQTGIDLATIMLIIICSNAFGYALVTGQLPQSLAGVISNVSSNPYVVLTIVMLFVFIVGMFMEATANVLILTPIFLPIITNLGFDPVHFGVIYMILITMGGMTPPIGVTMYTTCSILDCPIETYTKESVPFIVAVVALLIILAAFPQLVLFLPNMVYGG</sequence>
<dbReference type="OrthoDB" id="9785600at2"/>
<feature type="transmembrane region" description="Helical" evidence="7">
    <location>
        <begin position="167"/>
        <end position="190"/>
    </location>
</feature>
<dbReference type="STRING" id="1619234.SAMN05421730_101856"/>
<feature type="transmembrane region" description="Helical" evidence="7">
    <location>
        <begin position="312"/>
        <end position="328"/>
    </location>
</feature>
<gene>
    <name evidence="9" type="ORF">SAMN05421730_101856</name>
</gene>
<name>A0A1D3TVS4_9FIRM</name>
<dbReference type="NCBIfam" id="TIGR00786">
    <property type="entry name" value="dctM"/>
    <property type="match status" value="1"/>
</dbReference>
<dbReference type="EMBL" id="FMKA01000018">
    <property type="protein sequence ID" value="SCP98270.1"/>
    <property type="molecule type" value="Genomic_DNA"/>
</dbReference>
<keyword evidence="10" id="KW-1185">Reference proteome</keyword>
<feature type="transmembrane region" description="Helical" evidence="7">
    <location>
        <begin position="211"/>
        <end position="233"/>
    </location>
</feature>
<comment type="subcellular location">
    <subcellularLocation>
        <location evidence="1">Cell inner membrane</location>
        <topology evidence="1">Multi-pass membrane protein</topology>
    </subcellularLocation>
</comment>
<evidence type="ECO:0000313" key="9">
    <source>
        <dbReference type="EMBL" id="SCP98270.1"/>
    </source>
</evidence>
<dbReference type="InterPro" id="IPR010656">
    <property type="entry name" value="DctM"/>
</dbReference>
<feature type="domain" description="TRAP C4-dicarboxylate transport system permease DctM subunit" evidence="8">
    <location>
        <begin position="6"/>
        <end position="415"/>
    </location>
</feature>
<feature type="transmembrane region" description="Helical" evidence="7">
    <location>
        <begin position="335"/>
        <end position="351"/>
    </location>
</feature>
<organism evidence="9 10">
    <name type="scientific">Anaerobium acetethylicum</name>
    <dbReference type="NCBI Taxonomy" id="1619234"/>
    <lineage>
        <taxon>Bacteria</taxon>
        <taxon>Bacillati</taxon>
        <taxon>Bacillota</taxon>
        <taxon>Clostridia</taxon>
        <taxon>Lachnospirales</taxon>
        <taxon>Lachnospiraceae</taxon>
        <taxon>Anaerobium</taxon>
    </lineage>
</organism>
<evidence type="ECO:0000259" key="8">
    <source>
        <dbReference type="Pfam" id="PF06808"/>
    </source>
</evidence>
<evidence type="ECO:0000256" key="3">
    <source>
        <dbReference type="ARBA" id="ARBA00022519"/>
    </source>
</evidence>
<evidence type="ECO:0000256" key="5">
    <source>
        <dbReference type="ARBA" id="ARBA00022989"/>
    </source>
</evidence>
<feature type="transmembrane region" description="Helical" evidence="7">
    <location>
        <begin position="270"/>
        <end position="292"/>
    </location>
</feature>
<feature type="transmembrane region" description="Helical" evidence="7">
    <location>
        <begin position="396"/>
        <end position="419"/>
    </location>
</feature>
<feature type="transmembrane region" description="Helical" evidence="7">
    <location>
        <begin position="357"/>
        <end position="384"/>
    </location>
</feature>
<evidence type="ECO:0000256" key="7">
    <source>
        <dbReference type="SAM" id="Phobius"/>
    </source>
</evidence>
<dbReference type="Proteomes" id="UP000199315">
    <property type="component" value="Unassembled WGS sequence"/>
</dbReference>
<keyword evidence="2" id="KW-1003">Cell membrane</keyword>
<protein>
    <submittedName>
        <fullName evidence="9">TRAP transporter, DctM subunit</fullName>
    </submittedName>
</protein>
<dbReference type="GO" id="GO:0022857">
    <property type="term" value="F:transmembrane transporter activity"/>
    <property type="evidence" value="ECO:0007669"/>
    <property type="project" value="TreeGrafter"/>
</dbReference>
<dbReference type="Pfam" id="PF06808">
    <property type="entry name" value="DctM"/>
    <property type="match status" value="1"/>
</dbReference>
<keyword evidence="6 7" id="KW-0472">Membrane</keyword>
<reference evidence="9 10" key="1">
    <citation type="submission" date="2016-09" db="EMBL/GenBank/DDBJ databases">
        <authorList>
            <person name="Capua I."/>
            <person name="De Benedictis P."/>
            <person name="Joannis T."/>
            <person name="Lombin L.H."/>
            <person name="Cattoli G."/>
        </authorList>
    </citation>
    <scope>NUCLEOTIDE SEQUENCE [LARGE SCALE GENOMIC DNA]</scope>
    <source>
        <strain evidence="9 10">GluBS11</strain>
    </source>
</reference>
<dbReference type="PIRSF" id="PIRSF006066">
    <property type="entry name" value="HI0050"/>
    <property type="match status" value="1"/>
</dbReference>
<dbReference type="RefSeq" id="WP_091235195.1">
    <property type="nucleotide sequence ID" value="NZ_FMKA01000018.1"/>
</dbReference>
<evidence type="ECO:0000256" key="2">
    <source>
        <dbReference type="ARBA" id="ARBA00022475"/>
    </source>
</evidence>
<evidence type="ECO:0000256" key="1">
    <source>
        <dbReference type="ARBA" id="ARBA00004429"/>
    </source>
</evidence>
<dbReference type="InterPro" id="IPR004681">
    <property type="entry name" value="TRAP_DctM"/>
</dbReference>
<proteinExistence type="predicted"/>
<dbReference type="PANTHER" id="PTHR33362">
    <property type="entry name" value="SIALIC ACID TRAP TRANSPORTER PERMEASE PROTEIN SIAT-RELATED"/>
    <property type="match status" value="1"/>
</dbReference>
<evidence type="ECO:0000256" key="6">
    <source>
        <dbReference type="ARBA" id="ARBA00023136"/>
    </source>
</evidence>
<accession>A0A1D3TVS4</accession>